<dbReference type="InterPro" id="IPR027417">
    <property type="entry name" value="P-loop_NTPase"/>
</dbReference>
<evidence type="ECO:0000313" key="7">
    <source>
        <dbReference type="Proteomes" id="UP000070394"/>
    </source>
</evidence>
<evidence type="ECO:0000313" key="6">
    <source>
        <dbReference type="EMBL" id="KXB59138.1"/>
    </source>
</evidence>
<feature type="domain" description="Helicase ATP-binding" evidence="4">
    <location>
        <begin position="692"/>
        <end position="855"/>
    </location>
</feature>
<dbReference type="InterPro" id="IPR014001">
    <property type="entry name" value="Helicase_ATP-bd"/>
</dbReference>
<reference evidence="7" key="1">
    <citation type="submission" date="2016-01" db="EMBL/GenBank/DDBJ databases">
        <authorList>
            <person name="Mitreva M."/>
            <person name="Pepin K.H."/>
            <person name="Mihindukulasuriya K.A."/>
            <person name="Fulton R."/>
            <person name="Fronick C."/>
            <person name="O'Laughlin M."/>
            <person name="Miner T."/>
            <person name="Herter B."/>
            <person name="Rosa B.A."/>
            <person name="Cordes M."/>
            <person name="Tomlinson C."/>
            <person name="Wollam A."/>
            <person name="Palsikar V.B."/>
            <person name="Mardis E.R."/>
            <person name="Wilson R.K."/>
        </authorList>
    </citation>
    <scope>NUCLEOTIDE SEQUENCE [LARGE SCALE GENOMIC DNA]</scope>
    <source>
        <strain evidence="7">DNF00896</strain>
    </source>
</reference>
<dbReference type="RefSeq" id="WP_060930827.1">
    <property type="nucleotide sequence ID" value="NZ_KQ959797.1"/>
</dbReference>
<dbReference type="PATRIC" id="fig|467210.3.peg.943"/>
<accession>A0A133ZUM4</accession>
<dbReference type="GO" id="GO:0016787">
    <property type="term" value="F:hydrolase activity"/>
    <property type="evidence" value="ECO:0007669"/>
    <property type="project" value="UniProtKB-KW"/>
</dbReference>
<dbReference type="PROSITE" id="PS51194">
    <property type="entry name" value="HELICASE_CTER"/>
    <property type="match status" value="1"/>
</dbReference>
<dbReference type="AlphaFoldDB" id="A0A133ZUM4"/>
<gene>
    <name evidence="6" type="ORF">HMPREF1866_00954</name>
</gene>
<keyword evidence="1" id="KW-0378">Hydrolase</keyword>
<dbReference type="GO" id="GO:0008270">
    <property type="term" value="F:zinc ion binding"/>
    <property type="evidence" value="ECO:0007669"/>
    <property type="project" value="UniProtKB-KW"/>
</dbReference>
<dbReference type="Pfam" id="PF00271">
    <property type="entry name" value="Helicase_C"/>
    <property type="match status" value="1"/>
</dbReference>
<dbReference type="InterPro" id="IPR038718">
    <property type="entry name" value="SNF2-like_sf"/>
</dbReference>
<dbReference type="SMART" id="SM00487">
    <property type="entry name" value="DEXDc"/>
    <property type="match status" value="1"/>
</dbReference>
<dbReference type="InterPro" id="IPR007527">
    <property type="entry name" value="Znf_SWIM"/>
</dbReference>
<keyword evidence="2" id="KW-0862">Zinc</keyword>
<protein>
    <submittedName>
        <fullName evidence="6">Protein, SNF2 family</fullName>
    </submittedName>
</protein>
<dbReference type="GO" id="GO:0015616">
    <property type="term" value="F:DNA translocase activity"/>
    <property type="evidence" value="ECO:0007669"/>
    <property type="project" value="TreeGrafter"/>
</dbReference>
<dbReference type="PROSITE" id="PS51192">
    <property type="entry name" value="HELICASE_ATP_BIND_1"/>
    <property type="match status" value="1"/>
</dbReference>
<dbReference type="InterPro" id="IPR050496">
    <property type="entry name" value="SNF2_RAD54_helicase_repair"/>
</dbReference>
<dbReference type="SMART" id="SM00490">
    <property type="entry name" value="HELICc"/>
    <property type="match status" value="1"/>
</dbReference>
<sequence length="1141" mass="130095">MRFNPFEGLKKAVDLKNESETVKKIKADMISASKNKDKKAIYKYFNGEAIIDSLSMTTDTAKKAKELIKNGLVKLESVEENNRAFDITYSYLFQQDTGVRGVARAQVESDKCNVSIEFERDKLTYAGCTCSRCVNKNRISVYFDNESKNCEHVVATVFLLNAYLDSHELGDETNYFGDSFLSYYDNEEGEEGSIKLVPRLILSDYVNGNGLFIQFRIGRKKLLMIKNYVNFVDAIKGGEVYPLGKNDSVRLSYSVFDEESLKYVKLIETMIEREMAVSYKLLDYTKTKLNVSRIKMDASNTDEIFNLLVGKKFEYIKEEAGRKNVTSEIEFREHNEKIKIKITPIYNDEHFGGINLKLDFPRFIKTNNYVYCIDDEYLSRCDTKTLDLIKALRISDFGYQNVKIGRKNIGRFYSKVLPIIKDSAIIEDEAPEAIEYVPEEANITFYLDMEDGNALGKVEASYSGGRVDILSGKILETTEEELLRDAKQENKAVEVLKRFMPDDSINGCLLTKTEDELYELKVTGIDVLNKYGRVLGSDGFNDVRVYKRPSASIGVSVKSNLLQLELLSEDMSPEELADIVSSYRKKKKYYRLKNGAFINMDSEYMDSFDEMLNVLDISAKDLRAGALSVPLYRSIYIDEMMKEHNELVEKRDSSFAKLINKFDGIKSIDFTPPAEVKNILRGYQKEGFKWLRSVEELGFGGILADDMGLGKTLQIISLLIDAKQNGRLDKALIVCPASLVYNWSEEISMFDKENLLKVSVLAAGKEERQKYLEDSEDVDIYISSYDTLRRDISLYHYMKFSHQIIDEAQFIKNQNTGVAKAVKAVKADVKFALTGTPIENRLSELWSIFDYIMPGFLYSYNAFRTRYENDIVKTGDENSAKILSKMIAPFVLRRMKSEVALDLPDKIEEIRVSRFDKKQQLAYDGELSNLKKILLGDKDYNSAKMIVLSEITRLRQICCDPSLIFENYVGESAKLETCIDLVKSGIEAGHKILLFSQFTSMLDIIGKRFEEEKITSYTITGSTPKDKRLQLVNKFNNDDTNVFLISLKAGGTGLNLTGADIVIHYDPWWNFAAQNQATDRAHRIGQKNTVTVYRLIAKGTIEEKIVKLQESKKDLADRVLNFEEGMSLSNISKEELLELLG</sequence>
<dbReference type="EMBL" id="LSDA01000037">
    <property type="protein sequence ID" value="KXB59138.1"/>
    <property type="molecule type" value="Genomic_DNA"/>
</dbReference>
<dbReference type="STRING" id="467210.HMPREF1866_00954"/>
<dbReference type="PANTHER" id="PTHR45629:SF7">
    <property type="entry name" value="DNA EXCISION REPAIR PROTEIN ERCC-6-RELATED"/>
    <property type="match status" value="1"/>
</dbReference>
<dbReference type="Pfam" id="PF00176">
    <property type="entry name" value="SNF2-rel_dom"/>
    <property type="match status" value="1"/>
</dbReference>
<dbReference type="Pfam" id="PF08455">
    <property type="entry name" value="SNF2_assoc"/>
    <property type="match status" value="1"/>
</dbReference>
<evidence type="ECO:0000259" key="5">
    <source>
        <dbReference type="PROSITE" id="PS51194"/>
    </source>
</evidence>
<keyword evidence="2" id="KW-0863">Zinc-finger</keyword>
<dbReference type="PANTHER" id="PTHR45629">
    <property type="entry name" value="SNF2/RAD54 FAMILY MEMBER"/>
    <property type="match status" value="1"/>
</dbReference>
<dbReference type="SUPFAM" id="SSF52540">
    <property type="entry name" value="P-loop containing nucleoside triphosphate hydrolases"/>
    <property type="match status" value="2"/>
</dbReference>
<dbReference type="Proteomes" id="UP000070394">
    <property type="component" value="Unassembled WGS sequence"/>
</dbReference>
<dbReference type="OrthoDB" id="9760715at2"/>
<organism evidence="6 7">
    <name type="scientific">Lachnoanaerobaculum saburreum</name>
    <dbReference type="NCBI Taxonomy" id="467210"/>
    <lineage>
        <taxon>Bacteria</taxon>
        <taxon>Bacillati</taxon>
        <taxon>Bacillota</taxon>
        <taxon>Clostridia</taxon>
        <taxon>Lachnospirales</taxon>
        <taxon>Lachnospiraceae</taxon>
        <taxon>Lachnoanaerobaculum</taxon>
    </lineage>
</organism>
<dbReference type="CDD" id="cd18793">
    <property type="entry name" value="SF2_C_SNF"/>
    <property type="match status" value="1"/>
</dbReference>
<evidence type="ECO:0000259" key="3">
    <source>
        <dbReference type="PROSITE" id="PS50966"/>
    </source>
</evidence>
<dbReference type="InterPro" id="IPR049730">
    <property type="entry name" value="SNF2/RAD54-like_C"/>
</dbReference>
<proteinExistence type="predicted"/>
<dbReference type="Gene3D" id="3.40.50.10810">
    <property type="entry name" value="Tandem AAA-ATPase domain"/>
    <property type="match status" value="1"/>
</dbReference>
<evidence type="ECO:0000256" key="2">
    <source>
        <dbReference type="PROSITE-ProRule" id="PRU00325"/>
    </source>
</evidence>
<dbReference type="InterPro" id="IPR001650">
    <property type="entry name" value="Helicase_C-like"/>
</dbReference>
<name>A0A133ZUM4_9FIRM</name>
<evidence type="ECO:0000256" key="1">
    <source>
        <dbReference type="ARBA" id="ARBA00022801"/>
    </source>
</evidence>
<dbReference type="InterPro" id="IPR013663">
    <property type="entry name" value="Helicase_SWF/SNF/SWI_bac"/>
</dbReference>
<keyword evidence="2" id="KW-0479">Metal-binding</keyword>
<evidence type="ECO:0000259" key="4">
    <source>
        <dbReference type="PROSITE" id="PS51192"/>
    </source>
</evidence>
<feature type="domain" description="SWIM-type" evidence="3">
    <location>
        <begin position="112"/>
        <end position="161"/>
    </location>
</feature>
<dbReference type="Gene3D" id="3.40.50.300">
    <property type="entry name" value="P-loop containing nucleotide triphosphate hydrolases"/>
    <property type="match status" value="1"/>
</dbReference>
<comment type="caution">
    <text evidence="6">The sequence shown here is derived from an EMBL/GenBank/DDBJ whole genome shotgun (WGS) entry which is preliminary data.</text>
</comment>
<dbReference type="GO" id="GO:0005524">
    <property type="term" value="F:ATP binding"/>
    <property type="evidence" value="ECO:0007669"/>
    <property type="project" value="InterPro"/>
</dbReference>
<dbReference type="InterPro" id="IPR000330">
    <property type="entry name" value="SNF2_N"/>
</dbReference>
<dbReference type="PROSITE" id="PS50966">
    <property type="entry name" value="ZF_SWIM"/>
    <property type="match status" value="1"/>
</dbReference>
<keyword evidence="7" id="KW-1185">Reference proteome</keyword>
<feature type="domain" description="Helicase C-terminal" evidence="5">
    <location>
        <begin position="974"/>
        <end position="1137"/>
    </location>
</feature>